<dbReference type="Pfam" id="PF13489">
    <property type="entry name" value="Methyltransf_23"/>
    <property type="match status" value="1"/>
</dbReference>
<dbReference type="InterPro" id="IPR052356">
    <property type="entry name" value="Thiol_S-MT"/>
</dbReference>
<dbReference type="InterPro" id="IPR029063">
    <property type="entry name" value="SAM-dependent_MTases_sf"/>
</dbReference>
<organism evidence="1">
    <name type="scientific">Aspergillus niger</name>
    <dbReference type="NCBI Taxonomy" id="5061"/>
    <lineage>
        <taxon>Eukaryota</taxon>
        <taxon>Fungi</taxon>
        <taxon>Dikarya</taxon>
        <taxon>Ascomycota</taxon>
        <taxon>Pezizomycotina</taxon>
        <taxon>Eurotiomycetes</taxon>
        <taxon>Eurotiomycetidae</taxon>
        <taxon>Eurotiales</taxon>
        <taxon>Aspergillaceae</taxon>
        <taxon>Aspergillus</taxon>
        <taxon>Aspergillus subgen. Circumdati</taxon>
    </lineage>
</organism>
<dbReference type="RefSeq" id="XP_059602085.1">
    <property type="nucleotide sequence ID" value="XM_059743860.1"/>
</dbReference>
<dbReference type="GeneID" id="4986637"/>
<accession>A0AAJ8BTN9</accession>
<sequence length="264" mass="29254">MSAKDLTTREWINALIEPGHLLVWALRYYVKVNLETVFCKGQIFAPLLHQSRLRDEAFGKFWVAFSNQITRSSDLIPVLLSRASGTVLDVGPGTGTQMPLLRSPAIKTIYGAEPCHGLHAELRASATSQDVPSILENLSTTKEGVFDTIVCVRVLCSVPDMRRTVQDLYTLLRPGGKMLVVEHVVNPWRTPKGSVIARVVQALYGFLGWSWYMGNCCMNRDTTSALKHAADRDGGWESVELDSWFESTPMPYVAGILTKKGGVN</sequence>
<dbReference type="PANTHER" id="PTHR45036">
    <property type="entry name" value="METHYLTRANSFERASE LIKE 7B"/>
    <property type="match status" value="1"/>
</dbReference>
<reference evidence="1" key="2">
    <citation type="submission" date="2025-08" db="UniProtKB">
        <authorList>
            <consortium name="RefSeq"/>
        </authorList>
    </citation>
    <scope>IDENTIFICATION</scope>
</reference>
<evidence type="ECO:0008006" key="2">
    <source>
        <dbReference type="Google" id="ProtNLM"/>
    </source>
</evidence>
<dbReference type="PANTHER" id="PTHR45036:SF1">
    <property type="entry name" value="METHYLTRANSFERASE LIKE 7A"/>
    <property type="match status" value="1"/>
</dbReference>
<dbReference type="KEGG" id="ang:An13g01890"/>
<gene>
    <name evidence="1" type="ORF">An13g01890</name>
</gene>
<reference evidence="1" key="1">
    <citation type="submission" date="2025-02" db="EMBL/GenBank/DDBJ databases">
        <authorList>
            <consortium name="NCBI Genome Project"/>
        </authorList>
    </citation>
    <scope>NUCLEOTIDE SEQUENCE</scope>
</reference>
<name>A0AAJ8BTN9_ASPNG</name>
<dbReference type="AlphaFoldDB" id="A0AAJ8BTN9"/>
<protein>
    <recommendedName>
        <fullName evidence="2">S-adenosyl-L-methionine-dependent methyltransferase</fullName>
    </recommendedName>
</protein>
<dbReference type="SUPFAM" id="SSF53335">
    <property type="entry name" value="S-adenosyl-L-methionine-dependent methyltransferases"/>
    <property type="match status" value="1"/>
</dbReference>
<evidence type="ECO:0000313" key="1">
    <source>
        <dbReference type="RefSeq" id="XP_059602085.1"/>
    </source>
</evidence>
<dbReference type="CDD" id="cd02440">
    <property type="entry name" value="AdoMet_MTases"/>
    <property type="match status" value="1"/>
</dbReference>
<dbReference type="Gene3D" id="3.40.50.150">
    <property type="entry name" value="Vaccinia Virus protein VP39"/>
    <property type="match status" value="1"/>
</dbReference>
<proteinExistence type="predicted"/>